<gene>
    <name evidence="2" type="ORF">PYCCODRAFT_1475690</name>
</gene>
<dbReference type="Proteomes" id="UP000193067">
    <property type="component" value="Unassembled WGS sequence"/>
</dbReference>
<keyword evidence="1" id="KW-0472">Membrane</keyword>
<protein>
    <submittedName>
        <fullName evidence="2">Uncharacterized protein</fullName>
    </submittedName>
</protein>
<keyword evidence="3" id="KW-1185">Reference proteome</keyword>
<dbReference type="AlphaFoldDB" id="A0A1Y2IY39"/>
<dbReference type="OrthoDB" id="2739777at2759"/>
<dbReference type="EMBL" id="KZ084094">
    <property type="protein sequence ID" value="OSD05141.1"/>
    <property type="molecule type" value="Genomic_DNA"/>
</dbReference>
<organism evidence="2 3">
    <name type="scientific">Trametes coccinea (strain BRFM310)</name>
    <name type="common">Pycnoporus coccineus</name>
    <dbReference type="NCBI Taxonomy" id="1353009"/>
    <lineage>
        <taxon>Eukaryota</taxon>
        <taxon>Fungi</taxon>
        <taxon>Dikarya</taxon>
        <taxon>Basidiomycota</taxon>
        <taxon>Agaricomycotina</taxon>
        <taxon>Agaricomycetes</taxon>
        <taxon>Polyporales</taxon>
        <taxon>Polyporaceae</taxon>
        <taxon>Trametes</taxon>
    </lineage>
</organism>
<reference evidence="2 3" key="1">
    <citation type="journal article" date="2015" name="Biotechnol. Biofuels">
        <title>Enhanced degradation of softwood versus hardwood by the white-rot fungus Pycnoporus coccineus.</title>
        <authorList>
            <person name="Couturier M."/>
            <person name="Navarro D."/>
            <person name="Chevret D."/>
            <person name="Henrissat B."/>
            <person name="Piumi F."/>
            <person name="Ruiz-Duenas F.J."/>
            <person name="Martinez A.T."/>
            <person name="Grigoriev I.V."/>
            <person name="Riley R."/>
            <person name="Lipzen A."/>
            <person name="Berrin J.G."/>
            <person name="Master E.R."/>
            <person name="Rosso M.N."/>
        </authorList>
    </citation>
    <scope>NUCLEOTIDE SEQUENCE [LARGE SCALE GENOMIC DNA]</scope>
    <source>
        <strain evidence="2 3">BRFM310</strain>
    </source>
</reference>
<keyword evidence="1" id="KW-1133">Transmembrane helix</keyword>
<evidence type="ECO:0000313" key="3">
    <source>
        <dbReference type="Proteomes" id="UP000193067"/>
    </source>
</evidence>
<proteinExistence type="predicted"/>
<name>A0A1Y2IY39_TRAC3</name>
<keyword evidence="1" id="KW-0812">Transmembrane</keyword>
<accession>A0A1Y2IY39</accession>
<sequence>MSSSSAQPTHNTASILFSFLLGFLGISCVTIIGGLIWQRLASRWRREMLHPILAANLLNSKPIPKLWDVCIRDAVSAPEVSACAWDQLRPLALRVTYAANRVSAGIATDEKPKRSMFRRHERASQAFVIPQNATEDGATLGGCHTAIAMVIAYPSCAIKEEMGEFALGIAHMPCTQPRAEQHVAALP</sequence>
<evidence type="ECO:0000256" key="1">
    <source>
        <dbReference type="SAM" id="Phobius"/>
    </source>
</evidence>
<evidence type="ECO:0000313" key="2">
    <source>
        <dbReference type="EMBL" id="OSD05141.1"/>
    </source>
</evidence>
<feature type="transmembrane region" description="Helical" evidence="1">
    <location>
        <begin position="15"/>
        <end position="37"/>
    </location>
</feature>